<reference evidence="5 6" key="1">
    <citation type="journal article" date="2012" name="G3 (Bethesda)">
        <title>Pichia sorbitophila, an interspecies yeast hybrid reveals early steps of genome resolution following polyploidization.</title>
        <authorList>
            <person name="Leh Louis V."/>
            <person name="Despons L."/>
            <person name="Friedrich A."/>
            <person name="Martin T."/>
            <person name="Durrens P."/>
            <person name="Casaregola S."/>
            <person name="Neuveglise C."/>
            <person name="Fairhead C."/>
            <person name="Marck C."/>
            <person name="Cruz J.A."/>
            <person name="Straub M.L."/>
            <person name="Kugler V."/>
            <person name="Sacerdot C."/>
            <person name="Uzunov Z."/>
            <person name="Thierry A."/>
            <person name="Weiss S."/>
            <person name="Bleykasten C."/>
            <person name="De Montigny J."/>
            <person name="Jacques N."/>
            <person name="Jung P."/>
            <person name="Lemaire M."/>
            <person name="Mallet S."/>
            <person name="Morel G."/>
            <person name="Richard G.F."/>
            <person name="Sarkar A."/>
            <person name="Savel G."/>
            <person name="Schacherer J."/>
            <person name="Seret M.L."/>
            <person name="Talla E."/>
            <person name="Samson G."/>
            <person name="Jubin C."/>
            <person name="Poulain J."/>
            <person name="Vacherie B."/>
            <person name="Barbe V."/>
            <person name="Pelletier E."/>
            <person name="Sherman D.J."/>
            <person name="Westhof E."/>
            <person name="Weissenbach J."/>
            <person name="Baret P.V."/>
            <person name="Wincker P."/>
            <person name="Gaillardin C."/>
            <person name="Dujon B."/>
            <person name="Souciet J.L."/>
        </authorList>
    </citation>
    <scope>NUCLEOTIDE SEQUENCE [LARGE SCALE GENOMIC DNA]</scope>
    <source>
        <strain evidence="6">ATCC MYA-4447 / BCRC 22081 / CBS 7064 / NBRC 10061 / NRRL Y-12695</strain>
    </source>
</reference>
<proteinExistence type="predicted"/>
<dbReference type="Pfam" id="PF00004">
    <property type="entry name" value="AAA"/>
    <property type="match status" value="2"/>
</dbReference>
<feature type="region of interest" description="Disordered" evidence="3">
    <location>
        <begin position="1"/>
        <end position="23"/>
    </location>
</feature>
<evidence type="ECO:0000313" key="6">
    <source>
        <dbReference type="Proteomes" id="UP000005222"/>
    </source>
</evidence>
<dbReference type="FunFam" id="3.40.50.300:FF:001721">
    <property type="entry name" value="AAA family ATPase, putative"/>
    <property type="match status" value="1"/>
</dbReference>
<gene>
    <name evidence="5" type="primary">Piso0_001338</name>
    <name evidence="5" type="ORF">GNLVRS01_PISO0E02886g</name>
</gene>
<organism evidence="5 6">
    <name type="scientific">Pichia sorbitophila (strain ATCC MYA-4447 / BCRC 22081 / CBS 7064 / NBRC 10061 / NRRL Y-12695)</name>
    <name type="common">Hybrid yeast</name>
    <dbReference type="NCBI Taxonomy" id="559304"/>
    <lineage>
        <taxon>Eukaryota</taxon>
        <taxon>Fungi</taxon>
        <taxon>Dikarya</taxon>
        <taxon>Ascomycota</taxon>
        <taxon>Saccharomycotina</taxon>
        <taxon>Pichiomycetes</taxon>
        <taxon>Debaryomycetaceae</taxon>
        <taxon>Millerozyma</taxon>
    </lineage>
</organism>
<dbReference type="FunFam" id="3.40.50.300:FF:000012">
    <property type="entry name" value="Transitional endoplasmic reticulum ATPase"/>
    <property type="match status" value="1"/>
</dbReference>
<dbReference type="Proteomes" id="UP000005222">
    <property type="component" value="Chromosome E"/>
</dbReference>
<dbReference type="FunCoup" id="G8YMW6">
    <property type="interactions" value="700"/>
</dbReference>
<dbReference type="Gene3D" id="3.40.50.300">
    <property type="entry name" value="P-loop containing nucleotide triphosphate hydrolases"/>
    <property type="match status" value="2"/>
</dbReference>
<evidence type="ECO:0000256" key="3">
    <source>
        <dbReference type="SAM" id="MobiDB-lite"/>
    </source>
</evidence>
<dbReference type="OMA" id="HITSWAN"/>
<feature type="domain" description="AAA+ ATPase" evidence="4">
    <location>
        <begin position="299"/>
        <end position="436"/>
    </location>
</feature>
<name>G8YMW6_PICSO</name>
<dbReference type="OrthoDB" id="27435at2759"/>
<dbReference type="GO" id="GO:0016887">
    <property type="term" value="F:ATP hydrolysis activity"/>
    <property type="evidence" value="ECO:0007669"/>
    <property type="project" value="InterPro"/>
</dbReference>
<dbReference type="SUPFAM" id="SSF52540">
    <property type="entry name" value="P-loop containing nucleoside triphosphate hydrolases"/>
    <property type="match status" value="2"/>
</dbReference>
<evidence type="ECO:0000313" key="5">
    <source>
        <dbReference type="EMBL" id="CCE79284.1"/>
    </source>
</evidence>
<dbReference type="InterPro" id="IPR003593">
    <property type="entry name" value="AAA+_ATPase"/>
</dbReference>
<dbReference type="STRING" id="559304.G8YMW6"/>
<sequence length="797" mass="87704">MSSKVGNSSKKKNAPSENHDSVEKKKIKVPKNFIVRPSIWTSAKSSNKIYVNKDIIETLEVVNGSLIHITKSDKSNAGVLGTIHGVDEIEDKNIVGLSQSTIKLGGLLLGDRVELKKISYIPPHAENLSVHIYQSSTKGDESSGGGDFLKDSKIERALTKLFDEVGILHPGQTIFGLCVNNEAENSKDFYDVTILDMSNSSSLEDNFAQMRINEDSNANKSSSTMNLDVVSPPHIFIKGKSTFTEIGNIDLPYIKYNRLPRNPSFSDLGGLAKQVETLRLAIDLPLNNPKLFSEFGISPPRGILLQGPPGTGKTMLLRCIAYEVDAHILTVSGPSVVSKYMGEAENAIRDIFLEAKRFEPSIIILDEIDSLAPSRNSDDSGEAESRVIATILTMIDSLNASNRVLIIGATNRPNSVDSSLRRPGRFDQEIEIGIPDVEARFDVLQKQFRKINKAKYNLEEDEIKLIASKTHGYVGADLISLCREAIIKAVTRGLSNKSNETLMTYSDMDEALTEVRPSAMREVLLEMPKVFWSDIGGQADLKRKLVEVVQLPLEAAETFHKLGVQAPKGVLLYGPPGCSKTLTAKALATESGLNFLAVKGPEILNKYVGESERTIREIFRKARTAAPSIIFFDEIDAISSDRESASTSAAQNVLTSLLNEIDGVEELKGVIILAATNRPTEIDSALLRPGRLDRHIYVGPPDYDARLDILRKKCTSFDLKEEELSFEELARWTEGCSGAEVSLLCQEAGLAAIMEDKTAQCVQKKHFEFALKGISRGITSEMLNYYKEFASRFGLEV</sequence>
<dbReference type="InterPro" id="IPR027417">
    <property type="entry name" value="P-loop_NTPase"/>
</dbReference>
<dbReference type="PANTHER" id="PTHR23077:SF27">
    <property type="entry name" value="ATPASE FAMILY GENE 2 PROTEIN HOMOLOG A"/>
    <property type="match status" value="1"/>
</dbReference>
<evidence type="ECO:0000259" key="4">
    <source>
        <dbReference type="SMART" id="SM00382"/>
    </source>
</evidence>
<evidence type="ECO:0000256" key="1">
    <source>
        <dbReference type="ARBA" id="ARBA00022741"/>
    </source>
</evidence>
<dbReference type="GO" id="GO:0005524">
    <property type="term" value="F:ATP binding"/>
    <property type="evidence" value="ECO:0007669"/>
    <property type="project" value="UniProtKB-KW"/>
</dbReference>
<dbReference type="InterPro" id="IPR050168">
    <property type="entry name" value="AAA_ATPase_domain"/>
</dbReference>
<dbReference type="PANTHER" id="PTHR23077">
    <property type="entry name" value="AAA-FAMILY ATPASE"/>
    <property type="match status" value="1"/>
</dbReference>
<dbReference type="Pfam" id="PF17862">
    <property type="entry name" value="AAA_lid_3"/>
    <property type="match status" value="2"/>
</dbReference>
<dbReference type="InterPro" id="IPR003960">
    <property type="entry name" value="ATPase_AAA_CS"/>
</dbReference>
<feature type="domain" description="AAA+ ATPase" evidence="4">
    <location>
        <begin position="566"/>
        <end position="702"/>
    </location>
</feature>
<dbReference type="AlphaFoldDB" id="G8YMW6"/>
<dbReference type="GO" id="GO:0005737">
    <property type="term" value="C:cytoplasm"/>
    <property type="evidence" value="ECO:0007669"/>
    <property type="project" value="TreeGrafter"/>
</dbReference>
<dbReference type="EMBL" id="FO082055">
    <property type="protein sequence ID" value="CCE79284.1"/>
    <property type="molecule type" value="Genomic_DNA"/>
</dbReference>
<evidence type="ECO:0000256" key="2">
    <source>
        <dbReference type="ARBA" id="ARBA00022840"/>
    </source>
</evidence>
<dbReference type="CDD" id="cd19503">
    <property type="entry name" value="RecA-like_CDC48_NLV2_r1-like"/>
    <property type="match status" value="1"/>
</dbReference>
<dbReference type="InParanoid" id="G8YMW6"/>
<dbReference type="HOGENOM" id="CLU_000688_12_3_1"/>
<dbReference type="eggNOG" id="KOG0730">
    <property type="taxonomic scope" value="Eukaryota"/>
</dbReference>
<keyword evidence="1" id="KW-0547">Nucleotide-binding</keyword>
<dbReference type="PROSITE" id="PS00674">
    <property type="entry name" value="AAA"/>
    <property type="match status" value="2"/>
</dbReference>
<dbReference type="InterPro" id="IPR041569">
    <property type="entry name" value="AAA_lid_3"/>
</dbReference>
<dbReference type="InterPro" id="IPR003959">
    <property type="entry name" value="ATPase_AAA_core"/>
</dbReference>
<keyword evidence="2" id="KW-0067">ATP-binding</keyword>
<protein>
    <submittedName>
        <fullName evidence="5">Piso0_001338 protein</fullName>
    </submittedName>
</protein>
<dbReference type="Gene3D" id="1.10.8.60">
    <property type="match status" value="2"/>
</dbReference>
<accession>G8YMW6</accession>
<keyword evidence="6" id="KW-1185">Reference proteome</keyword>
<dbReference type="SMART" id="SM00382">
    <property type="entry name" value="AAA"/>
    <property type="match status" value="2"/>
</dbReference>
<dbReference type="CDD" id="cd19511">
    <property type="entry name" value="RecA-like_CDC48_r2-like"/>
    <property type="match status" value="1"/>
</dbReference>